<sequence length="167" mass="17918">MTADELASIIDDAGYSLPNESAISDIETLIGSTLPEDYRAFLSLTPGGQVYGRVLFSLSGEPVGTERLSRVAGVRPEPDLSLVERFHSANDNDVPLGLLSIMTDGGGNDIAISLRPDRFGEIFFLDHEVSGGEGSPALEEAESDDWAYAIKFASSFSELINGFTVDR</sequence>
<proteinExistence type="predicted"/>
<dbReference type="EMBL" id="JAMXQS010000009">
    <property type="protein sequence ID" value="MCO6051724.1"/>
    <property type="molecule type" value="Genomic_DNA"/>
</dbReference>
<feature type="domain" description="Knr4/Smi1-like" evidence="1">
    <location>
        <begin position="17"/>
        <end position="162"/>
    </location>
</feature>
<dbReference type="Proteomes" id="UP001205906">
    <property type="component" value="Unassembled WGS sequence"/>
</dbReference>
<dbReference type="SMART" id="SM00860">
    <property type="entry name" value="SMI1_KNR4"/>
    <property type="match status" value="1"/>
</dbReference>
<reference evidence="2 3" key="1">
    <citation type="submission" date="2022-06" db="EMBL/GenBank/DDBJ databases">
        <title>Mesorhizobium sp. strain RP14 Genome sequencing and assembly.</title>
        <authorList>
            <person name="Kim I."/>
        </authorList>
    </citation>
    <scope>NUCLEOTIDE SEQUENCE [LARGE SCALE GENOMIC DNA]</scope>
    <source>
        <strain evidence="3">RP14(2022)</strain>
    </source>
</reference>
<dbReference type="InterPro" id="IPR037883">
    <property type="entry name" value="Knr4/Smi1-like_sf"/>
</dbReference>
<dbReference type="InterPro" id="IPR018958">
    <property type="entry name" value="Knr4/Smi1-like_dom"/>
</dbReference>
<evidence type="ECO:0000313" key="2">
    <source>
        <dbReference type="EMBL" id="MCO6051724.1"/>
    </source>
</evidence>
<dbReference type="RefSeq" id="WP_252821585.1">
    <property type="nucleotide sequence ID" value="NZ_JAMXQS010000009.1"/>
</dbReference>
<name>A0ABT1CA67_9HYPH</name>
<comment type="caution">
    <text evidence="2">The sequence shown here is derived from an EMBL/GenBank/DDBJ whole genome shotgun (WGS) entry which is preliminary data.</text>
</comment>
<dbReference type="SUPFAM" id="SSF160631">
    <property type="entry name" value="SMI1/KNR4-like"/>
    <property type="match status" value="1"/>
</dbReference>
<evidence type="ECO:0000313" key="3">
    <source>
        <dbReference type="Proteomes" id="UP001205906"/>
    </source>
</evidence>
<gene>
    <name evidence="2" type="ORF">NGM99_18215</name>
</gene>
<dbReference type="Gene3D" id="3.40.1580.10">
    <property type="entry name" value="SMI1/KNR4-like"/>
    <property type="match status" value="1"/>
</dbReference>
<accession>A0ABT1CA67</accession>
<evidence type="ECO:0000259" key="1">
    <source>
        <dbReference type="SMART" id="SM00860"/>
    </source>
</evidence>
<dbReference type="Pfam" id="PF09346">
    <property type="entry name" value="SMI1_KNR4"/>
    <property type="match status" value="1"/>
</dbReference>
<organism evidence="2 3">
    <name type="scientific">Mesorhizobium liriopis</name>
    <dbReference type="NCBI Taxonomy" id="2953882"/>
    <lineage>
        <taxon>Bacteria</taxon>
        <taxon>Pseudomonadati</taxon>
        <taxon>Pseudomonadota</taxon>
        <taxon>Alphaproteobacteria</taxon>
        <taxon>Hyphomicrobiales</taxon>
        <taxon>Phyllobacteriaceae</taxon>
        <taxon>Mesorhizobium</taxon>
    </lineage>
</organism>
<protein>
    <submittedName>
        <fullName evidence="2">SMI1/KNR4 family protein</fullName>
    </submittedName>
</protein>
<keyword evidence="3" id="KW-1185">Reference proteome</keyword>